<feature type="domain" description="CCHC-type" evidence="3">
    <location>
        <begin position="285"/>
        <end position="298"/>
    </location>
</feature>
<dbReference type="GO" id="GO:0008270">
    <property type="term" value="F:zinc ion binding"/>
    <property type="evidence" value="ECO:0007669"/>
    <property type="project" value="UniProtKB-KW"/>
</dbReference>
<keyword evidence="1" id="KW-0863">Zinc-finger</keyword>
<evidence type="ECO:0000256" key="1">
    <source>
        <dbReference type="PROSITE-ProRule" id="PRU00047"/>
    </source>
</evidence>
<proteinExistence type="predicted"/>
<dbReference type="EMBL" id="CAKLBY020000289">
    <property type="protein sequence ID" value="CAK7943117.1"/>
    <property type="molecule type" value="Genomic_DNA"/>
</dbReference>
<dbReference type="PROSITE" id="PS50158">
    <property type="entry name" value="ZF_CCHC"/>
    <property type="match status" value="1"/>
</dbReference>
<dbReference type="GO" id="GO:0003676">
    <property type="term" value="F:nucleic acid binding"/>
    <property type="evidence" value="ECO:0007669"/>
    <property type="project" value="InterPro"/>
</dbReference>
<sequence>MTELKEFSGKDRDEDRARSWISKVKSAFLRDQAPDEEKCLVFGDLLTGPARNWYNQLSRSTRHKWKRLLDCFMIQYGGQGVSVARQYYLARKRSDETPLEYLHRLNVAAKLAKIAIKEERLATAATRREHVEHFIATLDDRDLAKQLTLLRLRDIDEMEDTLRACQRMENRQIKSTMGSNKFHQRAIAPTNPMASKTTRVMRSIREKVESSGSESESIGSEEEVDRRRVCVTTTPDPEKPNKDHRTWQKNTGEGEGRDQSGRSKECTHCGSTRHDDQGCWKRLTCQKCGRKGHPSDKCFFVCAACGEIHESGKCPMEEFFNLIRKWYVPTKHAGMFPPKVEEMLN</sequence>
<evidence type="ECO:0000259" key="3">
    <source>
        <dbReference type="PROSITE" id="PS50158"/>
    </source>
</evidence>
<dbReference type="Proteomes" id="UP001162060">
    <property type="component" value="Unassembled WGS sequence"/>
</dbReference>
<dbReference type="InterPro" id="IPR001878">
    <property type="entry name" value="Znf_CCHC"/>
</dbReference>
<comment type="caution">
    <text evidence="4">The sequence shown here is derived from an EMBL/GenBank/DDBJ whole genome shotgun (WGS) entry which is preliminary data.</text>
</comment>
<keyword evidence="1" id="KW-0479">Metal-binding</keyword>
<reference evidence="4" key="1">
    <citation type="submission" date="2024-01" db="EMBL/GenBank/DDBJ databases">
        <authorList>
            <person name="Webb A."/>
        </authorList>
    </citation>
    <scope>NUCLEOTIDE SEQUENCE</scope>
    <source>
        <strain evidence="4">Pm1</strain>
    </source>
</reference>
<dbReference type="AlphaFoldDB" id="A0AAV1VA72"/>
<evidence type="ECO:0000256" key="2">
    <source>
        <dbReference type="SAM" id="MobiDB-lite"/>
    </source>
</evidence>
<evidence type="ECO:0000313" key="4">
    <source>
        <dbReference type="EMBL" id="CAK7943117.1"/>
    </source>
</evidence>
<feature type="region of interest" description="Disordered" evidence="2">
    <location>
        <begin position="206"/>
        <end position="266"/>
    </location>
</feature>
<evidence type="ECO:0000313" key="5">
    <source>
        <dbReference type="Proteomes" id="UP001162060"/>
    </source>
</evidence>
<name>A0AAV1VA72_9STRA</name>
<feature type="compositionally biased region" description="Basic and acidic residues" evidence="2">
    <location>
        <begin position="236"/>
        <end position="266"/>
    </location>
</feature>
<gene>
    <name evidence="4" type="ORF">PM001_LOCUS28267</name>
</gene>
<organism evidence="4 5">
    <name type="scientific">Peronospora matthiolae</name>
    <dbReference type="NCBI Taxonomy" id="2874970"/>
    <lineage>
        <taxon>Eukaryota</taxon>
        <taxon>Sar</taxon>
        <taxon>Stramenopiles</taxon>
        <taxon>Oomycota</taxon>
        <taxon>Peronosporomycetes</taxon>
        <taxon>Peronosporales</taxon>
        <taxon>Peronosporaceae</taxon>
        <taxon>Peronospora</taxon>
    </lineage>
</organism>
<accession>A0AAV1VA72</accession>
<keyword evidence="1" id="KW-0862">Zinc</keyword>
<protein>
    <recommendedName>
        <fullName evidence="3">CCHC-type domain-containing protein</fullName>
    </recommendedName>
</protein>